<evidence type="ECO:0000256" key="1">
    <source>
        <dbReference type="SAM" id="MobiDB-lite"/>
    </source>
</evidence>
<reference evidence="2 3" key="2">
    <citation type="submission" date="2017-10" db="EMBL/GenBank/DDBJ databases">
        <title>Extensive intraspecific genome diversity in a model arbuscular mycorrhizal fungus.</title>
        <authorList>
            <person name="Chen E.C.H."/>
            <person name="Morin E."/>
            <person name="Baudet D."/>
            <person name="Noel J."/>
            <person name="Ndikumana S."/>
            <person name="Charron P."/>
            <person name="St-Onge C."/>
            <person name="Giorgi J."/>
            <person name="Grigoriev I.V."/>
            <person name="Roux C."/>
            <person name="Martin F.M."/>
            <person name="Corradi N."/>
        </authorList>
    </citation>
    <scope>NUCLEOTIDE SEQUENCE [LARGE SCALE GENOMIC DNA]</scope>
    <source>
        <strain evidence="2 3">C2</strain>
    </source>
</reference>
<dbReference type="EMBL" id="LLXL01001070">
    <property type="protein sequence ID" value="PKK66593.1"/>
    <property type="molecule type" value="Genomic_DNA"/>
</dbReference>
<evidence type="ECO:0000313" key="3">
    <source>
        <dbReference type="Proteomes" id="UP000233469"/>
    </source>
</evidence>
<accession>A0A2N1MY50</accession>
<sequence length="51" mass="5880">MKEGINLFEDNDSFPAFDDDSSINENQANINESKIEYGDKNFNIKDLLHDD</sequence>
<protein>
    <submittedName>
        <fullName evidence="2">Uncharacterized protein</fullName>
    </submittedName>
</protein>
<dbReference type="AlphaFoldDB" id="A0A2N1MY50"/>
<evidence type="ECO:0000313" key="2">
    <source>
        <dbReference type="EMBL" id="PKK66593.1"/>
    </source>
</evidence>
<feature type="region of interest" description="Disordered" evidence="1">
    <location>
        <begin position="1"/>
        <end position="24"/>
    </location>
</feature>
<organism evidence="2 3">
    <name type="scientific">Rhizophagus irregularis</name>
    <dbReference type="NCBI Taxonomy" id="588596"/>
    <lineage>
        <taxon>Eukaryota</taxon>
        <taxon>Fungi</taxon>
        <taxon>Fungi incertae sedis</taxon>
        <taxon>Mucoromycota</taxon>
        <taxon>Glomeromycotina</taxon>
        <taxon>Glomeromycetes</taxon>
        <taxon>Glomerales</taxon>
        <taxon>Glomeraceae</taxon>
        <taxon>Rhizophagus</taxon>
    </lineage>
</organism>
<proteinExistence type="predicted"/>
<reference evidence="2 3" key="1">
    <citation type="submission" date="2016-04" db="EMBL/GenBank/DDBJ databases">
        <title>Genome analyses suggest a sexual origin of heterokaryosis in a supposedly ancient asexual fungus.</title>
        <authorList>
            <person name="Ropars J."/>
            <person name="Sedzielewska K."/>
            <person name="Noel J."/>
            <person name="Charron P."/>
            <person name="Farinelli L."/>
            <person name="Marton T."/>
            <person name="Kruger M."/>
            <person name="Pelin A."/>
            <person name="Brachmann A."/>
            <person name="Corradi N."/>
        </authorList>
    </citation>
    <scope>NUCLEOTIDE SEQUENCE [LARGE SCALE GENOMIC DNA]</scope>
    <source>
        <strain evidence="2 3">C2</strain>
    </source>
</reference>
<dbReference type="Proteomes" id="UP000233469">
    <property type="component" value="Unassembled WGS sequence"/>
</dbReference>
<gene>
    <name evidence="2" type="ORF">RhiirC2_784570</name>
</gene>
<name>A0A2N1MY50_9GLOM</name>
<feature type="compositionally biased region" description="Acidic residues" evidence="1">
    <location>
        <begin position="9"/>
        <end position="22"/>
    </location>
</feature>
<comment type="caution">
    <text evidence="2">The sequence shown here is derived from an EMBL/GenBank/DDBJ whole genome shotgun (WGS) entry which is preliminary data.</text>
</comment>